<dbReference type="PRINTS" id="PR00080">
    <property type="entry name" value="SDRFAMILY"/>
</dbReference>
<name>A0A365PC20_9ACTN</name>
<dbReference type="AlphaFoldDB" id="A0A365PC20"/>
<dbReference type="RefSeq" id="WP_083249768.1">
    <property type="nucleotide sequence ID" value="NZ_JAPWIO010000011.1"/>
</dbReference>
<protein>
    <submittedName>
        <fullName evidence="5">SDR family NAD(P)-dependent oxidoreductase</fullName>
    </submittedName>
</protein>
<dbReference type="PANTHER" id="PTHR43391">
    <property type="entry name" value="RETINOL DEHYDROGENASE-RELATED"/>
    <property type="match status" value="1"/>
</dbReference>
<comment type="caution">
    <text evidence="5">The sequence shown here is derived from an EMBL/GenBank/DDBJ whole genome shotgun (WGS) entry which is preliminary data.</text>
</comment>
<evidence type="ECO:0000256" key="3">
    <source>
        <dbReference type="RuleBase" id="RU000363"/>
    </source>
</evidence>
<dbReference type="PANTHER" id="PTHR43391:SF26">
    <property type="entry name" value="BLL7251 PROTEIN"/>
    <property type="match status" value="1"/>
</dbReference>
<evidence type="ECO:0000256" key="1">
    <source>
        <dbReference type="ARBA" id="ARBA00006484"/>
    </source>
</evidence>
<dbReference type="SUPFAM" id="SSF51735">
    <property type="entry name" value="NAD(P)-binding Rossmann-fold domains"/>
    <property type="match status" value="1"/>
</dbReference>
<comment type="similarity">
    <text evidence="1 3">Belongs to the short-chain dehydrogenases/reductases (SDR) family.</text>
</comment>
<dbReference type="STRING" id="37915.A2U19_12175"/>
<evidence type="ECO:0000313" key="4">
    <source>
        <dbReference type="EMBL" id="MDN4506585.1"/>
    </source>
</evidence>
<dbReference type="InterPro" id="IPR036291">
    <property type="entry name" value="NAD(P)-bd_dom_sf"/>
</dbReference>
<accession>A0A365PC20</accession>
<dbReference type="GO" id="GO:0016491">
    <property type="term" value="F:oxidoreductase activity"/>
    <property type="evidence" value="ECO:0007669"/>
    <property type="project" value="UniProtKB-KW"/>
</dbReference>
<keyword evidence="2" id="KW-0560">Oxidoreductase</keyword>
<sequence>MSRLLPRKSAERSGRTVADGGGRRVFITGAASGLGLALAREYLALGDEVILTDVHAQPPPAVQELVGRWTYRRVDVTSDDDWRAAAEEIESLDILVNNAGIAIGGALGSTSMEAWQRIVDINLLGVVRGCRALAPKLGRGGRLVITASAAGLVHAPQMGAYNATKAAAVALGETLDAELRPRGVSTSVICPQFFRSGLADSLSGEDARADEMARKLLSRTRLTSEIIARRSVRGIEARRVVITPDALATFFWYSKRFTRVPFLGSTRLIGRVVARGR</sequence>
<gene>
    <name evidence="5" type="ORF">DQ226_04680</name>
    <name evidence="4" type="ORF">QYF62_11030</name>
</gene>
<dbReference type="Pfam" id="PF00106">
    <property type="entry name" value="adh_short"/>
    <property type="match status" value="1"/>
</dbReference>
<dbReference type="PRINTS" id="PR00081">
    <property type="entry name" value="GDHRDH"/>
</dbReference>
<reference evidence="5 6" key="1">
    <citation type="submission" date="2018-06" db="EMBL/GenBank/DDBJ databases">
        <title>Whole genome sequencing of four bacterial strains from South Shetland trench revealing bio-synthetic gene clusters.</title>
        <authorList>
            <person name="Abdel-Mageed W.M."/>
            <person name="Lehri B."/>
            <person name="Jarmusch S.A."/>
            <person name="Miranda K."/>
            <person name="Goodfellow M."/>
            <person name="Jaspars M."/>
            <person name="Karlyshev A.V."/>
        </authorList>
    </citation>
    <scope>NUCLEOTIDE SEQUENCE [LARGE SCALE GENOMIC DNA]</scope>
    <source>
        <strain evidence="5 6">SST1</strain>
    </source>
</reference>
<dbReference type="InterPro" id="IPR002347">
    <property type="entry name" value="SDR_fam"/>
</dbReference>
<dbReference type="Gene3D" id="3.40.50.720">
    <property type="entry name" value="NAD(P)-binding Rossmann-like Domain"/>
    <property type="match status" value="1"/>
</dbReference>
<organism evidence="5 6">
    <name type="scientific">Dietzia maris</name>
    <dbReference type="NCBI Taxonomy" id="37915"/>
    <lineage>
        <taxon>Bacteria</taxon>
        <taxon>Bacillati</taxon>
        <taxon>Actinomycetota</taxon>
        <taxon>Actinomycetes</taxon>
        <taxon>Mycobacteriales</taxon>
        <taxon>Dietziaceae</taxon>
        <taxon>Dietzia</taxon>
    </lineage>
</organism>
<evidence type="ECO:0000256" key="2">
    <source>
        <dbReference type="ARBA" id="ARBA00023002"/>
    </source>
</evidence>
<dbReference type="Proteomes" id="UP000252187">
    <property type="component" value="Unassembled WGS sequence"/>
</dbReference>
<evidence type="ECO:0000313" key="7">
    <source>
        <dbReference type="Proteomes" id="UP001172702"/>
    </source>
</evidence>
<dbReference type="CDD" id="cd05233">
    <property type="entry name" value="SDR_c"/>
    <property type="match status" value="1"/>
</dbReference>
<proteinExistence type="inferred from homology"/>
<dbReference type="EMBL" id="JAUHTB010000012">
    <property type="protein sequence ID" value="MDN4506585.1"/>
    <property type="molecule type" value="Genomic_DNA"/>
</dbReference>
<dbReference type="EMBL" id="QNTT01000008">
    <property type="protein sequence ID" value="RBA38555.1"/>
    <property type="molecule type" value="Genomic_DNA"/>
</dbReference>
<reference evidence="4 7" key="2">
    <citation type="submission" date="2023-07" db="EMBL/GenBank/DDBJ databases">
        <title>Strategy for survival of the halotoleranting strain Dietzia MX2 from the Yakshinskoe mineral salts deposit.</title>
        <authorList>
            <person name="Kharitonova M.A."/>
            <person name="Kupriyanova-Ashina F.G."/>
            <person name="Shakirov T.R."/>
            <person name="Vafina M.S."/>
            <person name="Ilinskaya O.N."/>
        </authorList>
    </citation>
    <scope>NUCLEOTIDE SEQUENCE [LARGE SCALE GENOMIC DNA]</scope>
    <source>
        <strain evidence="4 7">MX2</strain>
    </source>
</reference>
<evidence type="ECO:0000313" key="6">
    <source>
        <dbReference type="Proteomes" id="UP000252187"/>
    </source>
</evidence>
<evidence type="ECO:0000313" key="5">
    <source>
        <dbReference type="EMBL" id="RBA38555.1"/>
    </source>
</evidence>
<keyword evidence="7" id="KW-1185">Reference proteome</keyword>
<dbReference type="Proteomes" id="UP001172702">
    <property type="component" value="Unassembled WGS sequence"/>
</dbReference>